<dbReference type="InterPro" id="IPR041354">
    <property type="entry name" value="4PPT_N"/>
</dbReference>
<feature type="binding site" evidence="2">
    <location>
        <position position="107"/>
    </location>
    <ligand>
        <name>CoA</name>
        <dbReference type="ChEBI" id="CHEBI:57287"/>
    </ligand>
</feature>
<feature type="binding site" evidence="3">
    <location>
        <position position="109"/>
    </location>
    <ligand>
        <name>Mg(2+)</name>
        <dbReference type="ChEBI" id="CHEBI:18420"/>
    </ligand>
</feature>
<feature type="domain" description="4'-phosphopantetheinyl transferase N-terminal" evidence="5">
    <location>
        <begin position="29"/>
        <end position="96"/>
    </location>
</feature>
<dbReference type="PANTHER" id="PTHR38096">
    <property type="entry name" value="ENTEROBACTIN SYNTHASE COMPONENT D"/>
    <property type="match status" value="1"/>
</dbReference>
<dbReference type="SUPFAM" id="SSF56214">
    <property type="entry name" value="4'-phosphopantetheinyl transferase"/>
    <property type="match status" value="1"/>
</dbReference>
<dbReference type="PANTHER" id="PTHR38096:SF1">
    <property type="entry name" value="ENTEROBACTIN SYNTHASE COMPONENT D"/>
    <property type="match status" value="1"/>
</dbReference>
<evidence type="ECO:0000259" key="5">
    <source>
        <dbReference type="Pfam" id="PF17837"/>
    </source>
</evidence>
<protein>
    <submittedName>
        <fullName evidence="6">4'-phosphopantetheinyl transferase Npt</fullName>
        <ecNumber evidence="6">2.7.8.7</ecNumber>
    </submittedName>
</protein>
<evidence type="ECO:0000259" key="4">
    <source>
        <dbReference type="Pfam" id="PF01648"/>
    </source>
</evidence>
<dbReference type="KEGG" id="shun:DWB77_02867"/>
<name>A0A387HBD7_9ACTN</name>
<dbReference type="GO" id="GO:0009366">
    <property type="term" value="C:enterobactin synthetase complex"/>
    <property type="evidence" value="ECO:0007669"/>
    <property type="project" value="InterPro"/>
</dbReference>
<reference evidence="6 7" key="1">
    <citation type="submission" date="2018-10" db="EMBL/GenBank/DDBJ databases">
        <title>Relationship between Morphology and Antimicrobial Activity in Streptomyces.</title>
        <authorList>
            <person name="Kang H.J."/>
            <person name="Kim S.B."/>
        </authorList>
    </citation>
    <scope>NUCLEOTIDE SEQUENCE [LARGE SCALE GENOMIC DNA]</scope>
    <source>
        <strain evidence="6 7">BH38</strain>
    </source>
</reference>
<dbReference type="InterPro" id="IPR008278">
    <property type="entry name" value="4-PPantetheinyl_Trfase_dom"/>
</dbReference>
<keyword evidence="3" id="KW-0479">Metal-binding</keyword>
<dbReference type="GO" id="GO:0009239">
    <property type="term" value="P:enterobactin biosynthetic process"/>
    <property type="evidence" value="ECO:0007669"/>
    <property type="project" value="InterPro"/>
</dbReference>
<organism evidence="6 7">
    <name type="scientific">Streptomyces hundungensis</name>
    <dbReference type="NCBI Taxonomy" id="1077946"/>
    <lineage>
        <taxon>Bacteria</taxon>
        <taxon>Bacillati</taxon>
        <taxon>Actinomycetota</taxon>
        <taxon>Actinomycetes</taxon>
        <taxon>Kitasatosporales</taxon>
        <taxon>Streptomycetaceae</taxon>
        <taxon>Streptomyces</taxon>
    </lineage>
</organism>
<evidence type="ECO:0000256" key="2">
    <source>
        <dbReference type="PIRSR" id="PIRSR603542-1"/>
    </source>
</evidence>
<dbReference type="PRINTS" id="PR01399">
    <property type="entry name" value="ENTSNTHTASED"/>
</dbReference>
<dbReference type="InterPro" id="IPR003542">
    <property type="entry name" value="Enbac_synth_compD-like"/>
</dbReference>
<feature type="binding site" evidence="2">
    <location>
        <begin position="85"/>
        <end position="86"/>
    </location>
    <ligand>
        <name>CoA</name>
        <dbReference type="ChEBI" id="CHEBI:57287"/>
    </ligand>
</feature>
<feature type="binding site" evidence="3">
    <location>
        <position position="107"/>
    </location>
    <ligand>
        <name>Mg(2+)</name>
        <dbReference type="ChEBI" id="CHEBI:18420"/>
    </ligand>
</feature>
<proteinExistence type="predicted"/>
<evidence type="ECO:0000256" key="3">
    <source>
        <dbReference type="PIRSR" id="PIRSR603542-2"/>
    </source>
</evidence>
<dbReference type="Proteomes" id="UP000271554">
    <property type="component" value="Chromosome"/>
</dbReference>
<feature type="binding site" evidence="2">
    <location>
        <position position="156"/>
    </location>
    <ligand>
        <name>CoA</name>
        <dbReference type="ChEBI" id="CHEBI:57287"/>
    </ligand>
</feature>
<feature type="binding site" evidence="2">
    <location>
        <position position="41"/>
    </location>
    <ligand>
        <name>CoA</name>
        <dbReference type="ChEBI" id="CHEBI:57287"/>
    </ligand>
</feature>
<dbReference type="EC" id="2.7.8.7" evidence="6"/>
<dbReference type="Pfam" id="PF01648">
    <property type="entry name" value="ACPS"/>
    <property type="match status" value="1"/>
</dbReference>
<dbReference type="InterPro" id="IPR037143">
    <property type="entry name" value="4-PPantetheinyl_Trfase_dom_sf"/>
</dbReference>
<sequence length="224" mass="23774">MIETLFPLPVTAASELFGDVPEGSGLHPEERALVAGVGAGRRREFTTVRHCARAALKSLGAAPGPLLPDEWGAPRWPPGIVGSMTHCRGYRAAVVARHGDVRALGIDAEPHRPLRDGVLTAVALSDEQDEVAALLHRAPAVRWDRLLFCAKEAAFKAWFPQGVRRGGARPNGFHDIKVTFGGSGGTFRAVVLPGLPEATSLEGRWLASPELLLAAAVRPGRPVG</sequence>
<feature type="domain" description="4'-phosphopantetheinyl transferase" evidence="4">
    <location>
        <begin position="104"/>
        <end position="184"/>
    </location>
</feature>
<dbReference type="AlphaFoldDB" id="A0A387HBD7"/>
<gene>
    <name evidence="6" type="primary">npt_1</name>
    <name evidence="6" type="ORF">DWB77_02867</name>
</gene>
<feature type="binding site" evidence="2">
    <location>
        <position position="49"/>
    </location>
    <ligand>
        <name>CoA</name>
        <dbReference type="ChEBI" id="CHEBI:57287"/>
    </ligand>
</feature>
<dbReference type="OrthoDB" id="8210607at2"/>
<dbReference type="EMBL" id="CP032698">
    <property type="protein sequence ID" value="AYG80729.1"/>
    <property type="molecule type" value="Genomic_DNA"/>
</dbReference>
<evidence type="ECO:0000256" key="1">
    <source>
        <dbReference type="ARBA" id="ARBA00022679"/>
    </source>
</evidence>
<keyword evidence="1 6" id="KW-0808">Transferase</keyword>
<keyword evidence="7" id="KW-1185">Reference proteome</keyword>
<dbReference type="Pfam" id="PF17837">
    <property type="entry name" value="4PPT_N"/>
    <property type="match status" value="1"/>
</dbReference>
<keyword evidence="3" id="KW-0460">Magnesium</keyword>
<dbReference type="GO" id="GO:0005886">
    <property type="term" value="C:plasma membrane"/>
    <property type="evidence" value="ECO:0007669"/>
    <property type="project" value="TreeGrafter"/>
</dbReference>
<accession>A0A387HBD7</accession>
<dbReference type="GO" id="GO:0000287">
    <property type="term" value="F:magnesium ion binding"/>
    <property type="evidence" value="ECO:0007669"/>
    <property type="project" value="InterPro"/>
</dbReference>
<comment type="cofactor">
    <cofactor evidence="3">
        <name>Mg(2+)</name>
        <dbReference type="ChEBI" id="CHEBI:18420"/>
    </cofactor>
</comment>
<feature type="binding site" evidence="3">
    <location>
        <position position="108"/>
    </location>
    <ligand>
        <name>Mg(2+)</name>
        <dbReference type="ChEBI" id="CHEBI:18420"/>
    </ligand>
</feature>
<dbReference type="GO" id="GO:0008897">
    <property type="term" value="F:holo-[acyl-carrier-protein] synthase activity"/>
    <property type="evidence" value="ECO:0007669"/>
    <property type="project" value="UniProtKB-EC"/>
</dbReference>
<dbReference type="RefSeq" id="WP_120721631.1">
    <property type="nucleotide sequence ID" value="NZ_CP032698.1"/>
</dbReference>
<evidence type="ECO:0000313" key="6">
    <source>
        <dbReference type="EMBL" id="AYG80729.1"/>
    </source>
</evidence>
<feature type="binding site" evidence="2">
    <location>
        <position position="152"/>
    </location>
    <ligand>
        <name>CoA</name>
        <dbReference type="ChEBI" id="CHEBI:57287"/>
    </ligand>
</feature>
<evidence type="ECO:0000313" key="7">
    <source>
        <dbReference type="Proteomes" id="UP000271554"/>
    </source>
</evidence>